<name>A0A1I5HRY5_9PSEU</name>
<dbReference type="Gene3D" id="3.40.50.1820">
    <property type="entry name" value="alpha/beta hydrolase"/>
    <property type="match status" value="1"/>
</dbReference>
<dbReference type="EMBL" id="FOWC01000002">
    <property type="protein sequence ID" value="SFO51068.1"/>
    <property type="molecule type" value="Genomic_DNA"/>
</dbReference>
<dbReference type="OrthoDB" id="5240615at2"/>
<dbReference type="PANTHER" id="PTHR43056:SF10">
    <property type="entry name" value="COCE_NOND FAMILY, PUTATIVE (AFU_ORTHOLOGUE AFUA_7G00600)-RELATED"/>
    <property type="match status" value="1"/>
</dbReference>
<dbReference type="Pfam" id="PF08530">
    <property type="entry name" value="PepX_C"/>
    <property type="match status" value="1"/>
</dbReference>
<dbReference type="Gene3D" id="2.60.120.260">
    <property type="entry name" value="Galactose-binding domain-like"/>
    <property type="match status" value="1"/>
</dbReference>
<evidence type="ECO:0000313" key="3">
    <source>
        <dbReference type="EMBL" id="SFO51068.1"/>
    </source>
</evidence>
<gene>
    <name evidence="3" type="ORF">SAMN05421854_10242</name>
</gene>
<keyword evidence="1" id="KW-0378">Hydrolase</keyword>
<protein>
    <recommendedName>
        <fullName evidence="2">Xaa-Pro dipeptidyl-peptidase C-terminal domain-containing protein</fullName>
    </recommendedName>
</protein>
<dbReference type="InterPro" id="IPR013736">
    <property type="entry name" value="Xaa-Pro_dipept_C"/>
</dbReference>
<sequence>MTQHYEPYSEVRDGMRVDWDVRLAMSDGVTLAADIFRPDDDQPHPVLLAASPYGKGLSFAEGFPTQFSALVRDHPEVVATSTGAYQVWEYPDPQRWVPEGYVCVRIDVRGTGGSEGSIDFFSPREAQDLYEAIEWAGVRDWSNGNVGMLGISYLATNQWLAAALSPPHLKAICPWEGASDYFREYTHHGGIPTEFMPSWAPNQVLRIQHGRADAPVNPNTGRRVSGKPVRTGEELAAAAISISDVLLERPVVDNYYRDRTAVLEKITVPVLSASNWGGMGLHSRGNFEGFQRVSSEQKWLEVHGLEHWTEFYTDYGLDVQRRFFDHFLNGADNGWEAQPPVQLQVRTPDSFFPRHEREWPLARTEWTSLNLDLGTGALTGHAPAGRRQAEFAARSEGLLFTLPPASHEVEYTGPAALKLFVSSTTEDADLFVTVHLFDPEGVEVLFPTAFEPHGPVGQGWLRLSQRELDPELSRPYRPWQRHTAVSPLAPGEVYEADVEIWPFSIVVPAGYALGVSVRGQDYEHRLPGPHELTYGREVRGSGAYWHELPGDRDRAAYDGRTTLHSTENQRPQLLLPRIPGA</sequence>
<dbReference type="STRING" id="112413.SAMN05421854_10242"/>
<evidence type="ECO:0000259" key="2">
    <source>
        <dbReference type="SMART" id="SM00939"/>
    </source>
</evidence>
<dbReference type="AlphaFoldDB" id="A0A1I5HRY5"/>
<reference evidence="3 4" key="1">
    <citation type="submission" date="2016-10" db="EMBL/GenBank/DDBJ databases">
        <authorList>
            <person name="de Groot N.N."/>
        </authorList>
    </citation>
    <scope>NUCLEOTIDE SEQUENCE [LARGE SCALE GENOMIC DNA]</scope>
    <source>
        <strain evidence="3 4">DSM 44637</strain>
    </source>
</reference>
<dbReference type="SUPFAM" id="SSF49785">
    <property type="entry name" value="Galactose-binding domain-like"/>
    <property type="match status" value="1"/>
</dbReference>
<dbReference type="GO" id="GO:0008239">
    <property type="term" value="F:dipeptidyl-peptidase activity"/>
    <property type="evidence" value="ECO:0007669"/>
    <property type="project" value="InterPro"/>
</dbReference>
<dbReference type="InterPro" id="IPR000383">
    <property type="entry name" value="Xaa-Pro-like_dom"/>
</dbReference>
<dbReference type="InterPro" id="IPR029058">
    <property type="entry name" value="AB_hydrolase_fold"/>
</dbReference>
<dbReference type="RefSeq" id="WP_093572820.1">
    <property type="nucleotide sequence ID" value="NZ_FOWC01000002.1"/>
</dbReference>
<dbReference type="Pfam" id="PF02129">
    <property type="entry name" value="Peptidase_S15"/>
    <property type="match status" value="1"/>
</dbReference>
<dbReference type="SMART" id="SM00939">
    <property type="entry name" value="PepX_C"/>
    <property type="match status" value="1"/>
</dbReference>
<proteinExistence type="predicted"/>
<dbReference type="SUPFAM" id="SSF53474">
    <property type="entry name" value="alpha/beta-Hydrolases"/>
    <property type="match status" value="1"/>
</dbReference>
<dbReference type="PANTHER" id="PTHR43056">
    <property type="entry name" value="PEPTIDASE S9 PROLYL OLIGOPEPTIDASE"/>
    <property type="match status" value="1"/>
</dbReference>
<organism evidence="3 4">
    <name type="scientific">Amycolatopsis rubida</name>
    <dbReference type="NCBI Taxonomy" id="112413"/>
    <lineage>
        <taxon>Bacteria</taxon>
        <taxon>Bacillati</taxon>
        <taxon>Actinomycetota</taxon>
        <taxon>Actinomycetes</taxon>
        <taxon>Pseudonocardiales</taxon>
        <taxon>Pseudonocardiaceae</taxon>
        <taxon>Amycolatopsis</taxon>
    </lineage>
</organism>
<feature type="domain" description="Xaa-Pro dipeptidyl-peptidase C-terminal" evidence="2">
    <location>
        <begin position="321"/>
        <end position="574"/>
    </location>
</feature>
<accession>A0A1I5HRY5</accession>
<evidence type="ECO:0000313" key="4">
    <source>
        <dbReference type="Proteomes" id="UP000199137"/>
    </source>
</evidence>
<dbReference type="InterPro" id="IPR050585">
    <property type="entry name" value="Xaa-Pro_dipeptidyl-ppase/CocE"/>
</dbReference>
<dbReference type="NCBIfam" id="TIGR00976">
    <property type="entry name" value="CocE_NonD"/>
    <property type="match status" value="1"/>
</dbReference>
<dbReference type="InterPro" id="IPR005674">
    <property type="entry name" value="CocE/Ser_esterase"/>
</dbReference>
<dbReference type="Gene3D" id="1.10.3020.20">
    <property type="match status" value="1"/>
</dbReference>
<dbReference type="Proteomes" id="UP000199137">
    <property type="component" value="Unassembled WGS sequence"/>
</dbReference>
<dbReference type="InterPro" id="IPR008979">
    <property type="entry name" value="Galactose-bd-like_sf"/>
</dbReference>
<evidence type="ECO:0000256" key="1">
    <source>
        <dbReference type="ARBA" id="ARBA00022801"/>
    </source>
</evidence>